<proteinExistence type="predicted"/>
<dbReference type="EMBL" id="JASNFN010000004">
    <property type="protein sequence ID" value="MDP5182138.1"/>
    <property type="molecule type" value="Genomic_DNA"/>
</dbReference>
<organism evidence="1 2">
    <name type="scientific">Blastococcus carthaginiensis</name>
    <dbReference type="NCBI Taxonomy" id="3050034"/>
    <lineage>
        <taxon>Bacteria</taxon>
        <taxon>Bacillati</taxon>
        <taxon>Actinomycetota</taxon>
        <taxon>Actinomycetes</taxon>
        <taxon>Geodermatophilales</taxon>
        <taxon>Geodermatophilaceae</taxon>
        <taxon>Blastococcus</taxon>
    </lineage>
</organism>
<evidence type="ECO:0000313" key="1">
    <source>
        <dbReference type="EMBL" id="MDP5182138.1"/>
    </source>
</evidence>
<dbReference type="RefSeq" id="WP_305998840.1">
    <property type="nucleotide sequence ID" value="NZ_JASNFN010000004.1"/>
</dbReference>
<comment type="caution">
    <text evidence="1">The sequence shown here is derived from an EMBL/GenBank/DDBJ whole genome shotgun (WGS) entry which is preliminary data.</text>
</comment>
<dbReference type="Proteomes" id="UP001233673">
    <property type="component" value="Unassembled WGS sequence"/>
</dbReference>
<accession>A0ABT9I990</accession>
<reference evidence="2" key="1">
    <citation type="submission" date="2023-05" db="EMBL/GenBank/DDBJ databases">
        <title>Draft genome of Pseudofrankia sp. BMG5.37.</title>
        <authorList>
            <person name="Gtari M."/>
            <person name="Ghodhbane F."/>
            <person name="Sbissi I."/>
        </authorList>
    </citation>
    <scope>NUCLEOTIDE SEQUENCE [LARGE SCALE GENOMIC DNA]</scope>
    <source>
        <strain evidence="2">BMG 814</strain>
    </source>
</reference>
<evidence type="ECO:0000313" key="2">
    <source>
        <dbReference type="Proteomes" id="UP001233673"/>
    </source>
</evidence>
<name>A0ABT9I990_9ACTN</name>
<protein>
    <submittedName>
        <fullName evidence="1">Uncharacterized protein</fullName>
    </submittedName>
</protein>
<gene>
    <name evidence="1" type="ORF">QOZ88_05775</name>
</gene>
<sequence>MTAAVTVATPQLTYEAHVDLLDDDVDGPNDWTVTFGFGKPAAGMYTAVHFAEVPHLSLPERVLEEVVRRVAVDLYGTAWAFTYRPEQYADAIARWGLRRRERVVVTSIEVWE</sequence>
<keyword evidence="2" id="KW-1185">Reference proteome</keyword>